<feature type="region of interest" description="Disordered" evidence="1">
    <location>
        <begin position="309"/>
        <end position="337"/>
    </location>
</feature>
<name>A0A5B8MR43_9CHLO</name>
<keyword evidence="3" id="KW-1185">Reference proteome</keyword>
<dbReference type="OrthoDB" id="10257471at2759"/>
<evidence type="ECO:0000313" key="3">
    <source>
        <dbReference type="Proteomes" id="UP000316726"/>
    </source>
</evidence>
<proteinExistence type="predicted"/>
<accession>A0A5B8MR43</accession>
<evidence type="ECO:0000313" key="2">
    <source>
        <dbReference type="EMBL" id="QDZ23188.1"/>
    </source>
</evidence>
<dbReference type="AlphaFoldDB" id="A0A5B8MR43"/>
<gene>
    <name evidence="2" type="ORF">A3770_09p57060</name>
</gene>
<evidence type="ECO:0000256" key="1">
    <source>
        <dbReference type="SAM" id="MobiDB-lite"/>
    </source>
</evidence>
<sequence>MVPTLQDVVLRHLVEHLDEVLDAAGEHLVYVLSARHRAVLFAGAKRKALLGRAVECLVDTNDWSYLDLASTGSELVRVENFAQSVFGSLTRLRAINLAGCVLEGDVFPLLARHCRDLEHLELRDLDKYVSQERYRLHLNQLKAVLPRLEDQGDSSIDSWEDHLSSFEDEEGKLAQLSELVWPDCPKEVEEWVKTHCARTRLLRESRKPTTFQVIHGEVDLSPKDLEDLLDSMGVESLRGEVFSTRRSWNKTGEKMMPWEARAEPGDHPPGLEAAAARLSLKDQIPIAERFRYAYILRRERVLKEYAKEKKRRKRKEVRESGARGATNTLNQWLDEEV</sequence>
<reference evidence="2 3" key="1">
    <citation type="submission" date="2018-07" db="EMBL/GenBank/DDBJ databases">
        <title>The complete nuclear genome of the prasinophyte Chloropicon primus (CCMP1205).</title>
        <authorList>
            <person name="Pombert J.-F."/>
            <person name="Otis C."/>
            <person name="Turmel M."/>
            <person name="Lemieux C."/>
        </authorList>
    </citation>
    <scope>NUCLEOTIDE SEQUENCE [LARGE SCALE GENOMIC DNA]</scope>
    <source>
        <strain evidence="2 3">CCMP1205</strain>
    </source>
</reference>
<protein>
    <submittedName>
        <fullName evidence="2">Uncharacterized protein</fullName>
    </submittedName>
</protein>
<dbReference type="Proteomes" id="UP000316726">
    <property type="component" value="Chromosome 9"/>
</dbReference>
<dbReference type="SUPFAM" id="SSF52047">
    <property type="entry name" value="RNI-like"/>
    <property type="match status" value="1"/>
</dbReference>
<organism evidence="2 3">
    <name type="scientific">Chloropicon primus</name>
    <dbReference type="NCBI Taxonomy" id="1764295"/>
    <lineage>
        <taxon>Eukaryota</taxon>
        <taxon>Viridiplantae</taxon>
        <taxon>Chlorophyta</taxon>
        <taxon>Chloropicophyceae</taxon>
        <taxon>Chloropicales</taxon>
        <taxon>Chloropicaceae</taxon>
        <taxon>Chloropicon</taxon>
    </lineage>
</organism>
<dbReference type="EMBL" id="CP031042">
    <property type="protein sequence ID" value="QDZ23188.1"/>
    <property type="molecule type" value="Genomic_DNA"/>
</dbReference>